<evidence type="ECO:0000313" key="4">
    <source>
        <dbReference type="Proteomes" id="UP000799438"/>
    </source>
</evidence>
<organism evidence="3 4">
    <name type="scientific">Aplosporella prunicola CBS 121167</name>
    <dbReference type="NCBI Taxonomy" id="1176127"/>
    <lineage>
        <taxon>Eukaryota</taxon>
        <taxon>Fungi</taxon>
        <taxon>Dikarya</taxon>
        <taxon>Ascomycota</taxon>
        <taxon>Pezizomycotina</taxon>
        <taxon>Dothideomycetes</taxon>
        <taxon>Dothideomycetes incertae sedis</taxon>
        <taxon>Botryosphaeriales</taxon>
        <taxon>Aplosporellaceae</taxon>
        <taxon>Aplosporella</taxon>
    </lineage>
</organism>
<feature type="transmembrane region" description="Helical" evidence="1">
    <location>
        <begin position="264"/>
        <end position="288"/>
    </location>
</feature>
<feature type="transmembrane region" description="Helical" evidence="1">
    <location>
        <begin position="386"/>
        <end position="405"/>
    </location>
</feature>
<feature type="domain" description="DUF3533" evidence="2">
    <location>
        <begin position="34"/>
        <end position="398"/>
    </location>
</feature>
<feature type="transmembrane region" description="Helical" evidence="1">
    <location>
        <begin position="224"/>
        <end position="252"/>
    </location>
</feature>
<protein>
    <recommendedName>
        <fullName evidence="2">DUF3533 domain-containing protein</fullName>
    </recommendedName>
</protein>
<dbReference type="OrthoDB" id="2140105at2759"/>
<dbReference type="Proteomes" id="UP000799438">
    <property type="component" value="Unassembled WGS sequence"/>
</dbReference>
<name>A0A6A6B1C1_9PEZI</name>
<feature type="transmembrane region" description="Helical" evidence="1">
    <location>
        <begin position="26"/>
        <end position="49"/>
    </location>
</feature>
<dbReference type="GeneID" id="54298600"/>
<dbReference type="PANTHER" id="PTHR34814">
    <property type="entry name" value="NITROSOGUANIDINE RESISTANCE PROTEIN SNG1"/>
    <property type="match status" value="1"/>
</dbReference>
<keyword evidence="1" id="KW-0472">Membrane</keyword>
<evidence type="ECO:0000256" key="1">
    <source>
        <dbReference type="SAM" id="Phobius"/>
    </source>
</evidence>
<keyword evidence="1" id="KW-0812">Transmembrane</keyword>
<dbReference type="InterPro" id="IPR053001">
    <property type="entry name" value="MNNG_permease-like"/>
</dbReference>
<gene>
    <name evidence="3" type="ORF">K452DRAFT_291035</name>
</gene>
<keyword evidence="1" id="KW-1133">Transmembrane helix</keyword>
<dbReference type="InterPro" id="IPR022703">
    <property type="entry name" value="DUF3533"/>
</dbReference>
<feature type="transmembrane region" description="Helical" evidence="1">
    <location>
        <begin position="329"/>
        <end position="349"/>
    </location>
</feature>
<sequence>MFSFTKRSGDRVPLHHSFWHDKRKQFFIGAGMTFLLLQLLFLANMSWLYGVTFQSGSRAHNMRILMVDYDQGVIGTAISGAYQQLKADSFPTFEQHSATEYPTPADLRNAVCQGHYWGAVYSHAGASDRLSAALAGGEAASSYNPANTLTSIWNAVRYPTAAQGQIQASLAELAPVAGVVYNHINGSRAIQAVSTSDAAAVQALLNPIQATNNPIQPTTHGSRVLYNTVTFVMGIIMQFFFLMAINGIAAAAHFSTKLPRLENFCVRLALSLAFTFVASLCMTGYVWAFRENWAVTGDDFGLTWMTLWFYMHINYFVLDFATAFVPMKFMTFFVITWVILNISSTIMPFELTPGFYHWTYALPAHETYTMLVQIWSHGCHNREYRALPILFAWWIVGFALSVLAVRHRCNNAVREEEEQRKIWKERLINGDSHNGSHIMQTLSMDSGAERV</sequence>
<dbReference type="PANTHER" id="PTHR34814:SF2">
    <property type="entry name" value="DUF3533 DOMAIN-CONTAINING PROTEIN"/>
    <property type="match status" value="1"/>
</dbReference>
<dbReference type="Pfam" id="PF12051">
    <property type="entry name" value="DUF3533"/>
    <property type="match status" value="1"/>
</dbReference>
<dbReference type="EMBL" id="ML995498">
    <property type="protein sequence ID" value="KAF2138002.1"/>
    <property type="molecule type" value="Genomic_DNA"/>
</dbReference>
<reference evidence="3" key="1">
    <citation type="journal article" date="2020" name="Stud. Mycol.">
        <title>101 Dothideomycetes genomes: a test case for predicting lifestyles and emergence of pathogens.</title>
        <authorList>
            <person name="Haridas S."/>
            <person name="Albert R."/>
            <person name="Binder M."/>
            <person name="Bloem J."/>
            <person name="Labutti K."/>
            <person name="Salamov A."/>
            <person name="Andreopoulos B."/>
            <person name="Baker S."/>
            <person name="Barry K."/>
            <person name="Bills G."/>
            <person name="Bluhm B."/>
            <person name="Cannon C."/>
            <person name="Castanera R."/>
            <person name="Culley D."/>
            <person name="Daum C."/>
            <person name="Ezra D."/>
            <person name="Gonzalez J."/>
            <person name="Henrissat B."/>
            <person name="Kuo A."/>
            <person name="Liang C."/>
            <person name="Lipzen A."/>
            <person name="Lutzoni F."/>
            <person name="Magnuson J."/>
            <person name="Mondo S."/>
            <person name="Nolan M."/>
            <person name="Ohm R."/>
            <person name="Pangilinan J."/>
            <person name="Park H.-J."/>
            <person name="Ramirez L."/>
            <person name="Alfaro M."/>
            <person name="Sun H."/>
            <person name="Tritt A."/>
            <person name="Yoshinaga Y."/>
            <person name="Zwiers L.-H."/>
            <person name="Turgeon B."/>
            <person name="Goodwin S."/>
            <person name="Spatafora J."/>
            <person name="Crous P."/>
            <person name="Grigoriev I."/>
        </authorList>
    </citation>
    <scope>NUCLEOTIDE SEQUENCE</scope>
    <source>
        <strain evidence="3">CBS 121167</strain>
    </source>
</reference>
<evidence type="ECO:0000313" key="3">
    <source>
        <dbReference type="EMBL" id="KAF2138002.1"/>
    </source>
</evidence>
<dbReference type="RefSeq" id="XP_033393715.1">
    <property type="nucleotide sequence ID" value="XM_033541104.1"/>
</dbReference>
<proteinExistence type="predicted"/>
<evidence type="ECO:0000259" key="2">
    <source>
        <dbReference type="Pfam" id="PF12051"/>
    </source>
</evidence>
<feature type="transmembrane region" description="Helical" evidence="1">
    <location>
        <begin position="300"/>
        <end position="317"/>
    </location>
</feature>
<accession>A0A6A6B1C1</accession>
<keyword evidence="4" id="KW-1185">Reference proteome</keyword>
<dbReference type="GO" id="GO:0016020">
    <property type="term" value="C:membrane"/>
    <property type="evidence" value="ECO:0007669"/>
    <property type="project" value="TreeGrafter"/>
</dbReference>
<dbReference type="AlphaFoldDB" id="A0A6A6B1C1"/>